<reference evidence="2 3" key="1">
    <citation type="submission" date="2020-10" db="EMBL/GenBank/DDBJ databases">
        <title>Eggerthella sp. nov., isolated from human feces.</title>
        <authorList>
            <person name="Yajun G."/>
        </authorList>
    </citation>
    <scope>NUCLEOTIDE SEQUENCE [LARGE SCALE GENOMIC DNA]</scope>
    <source>
        <strain evidence="2 3">HF-1101</strain>
    </source>
</reference>
<dbReference type="InterPro" id="IPR014922">
    <property type="entry name" value="YdhG-like"/>
</dbReference>
<dbReference type="EMBL" id="CP063310">
    <property type="protein sequence ID" value="QOS68504.1"/>
    <property type="molecule type" value="Genomic_DNA"/>
</dbReference>
<dbReference type="Pfam" id="PF08818">
    <property type="entry name" value="DUF1801"/>
    <property type="match status" value="1"/>
</dbReference>
<dbReference type="AlphaFoldDB" id="A0A6L7IRZ5"/>
<dbReference type="SUPFAM" id="SSF159888">
    <property type="entry name" value="YdhG-like"/>
    <property type="match status" value="1"/>
</dbReference>
<dbReference type="KEGG" id="egd:GS424_001120"/>
<evidence type="ECO:0000313" key="2">
    <source>
        <dbReference type="EMBL" id="QOS68504.1"/>
    </source>
</evidence>
<protein>
    <submittedName>
        <fullName evidence="2">DUF1801 domain-containing protein</fullName>
    </submittedName>
</protein>
<name>A0A6L7IRZ5_9ACTN</name>
<sequence>MPDEIDAYIAAQPGDVRPMLNEIRATIRAAAPDAIEKISWRMPTFWQGKNLIHFAAFKHHIGLYPGAEAIDALADRLAGYRTSKGAIQLPLDKPVDRQLITELVSWNLARLAR</sequence>
<gene>
    <name evidence="2" type="ORF">GS424_001120</name>
</gene>
<dbReference type="Gene3D" id="3.90.1150.200">
    <property type="match status" value="1"/>
</dbReference>
<dbReference type="RefSeq" id="WP_160942129.1">
    <property type="nucleotide sequence ID" value="NZ_CP063310.1"/>
</dbReference>
<evidence type="ECO:0000313" key="3">
    <source>
        <dbReference type="Proteomes" id="UP000478463"/>
    </source>
</evidence>
<evidence type="ECO:0000259" key="1">
    <source>
        <dbReference type="Pfam" id="PF08818"/>
    </source>
</evidence>
<organism evidence="2 3">
    <name type="scientific">Eggerthella guodeyinii</name>
    <dbReference type="NCBI Taxonomy" id="2690837"/>
    <lineage>
        <taxon>Bacteria</taxon>
        <taxon>Bacillati</taxon>
        <taxon>Actinomycetota</taxon>
        <taxon>Coriobacteriia</taxon>
        <taxon>Eggerthellales</taxon>
        <taxon>Eggerthellaceae</taxon>
        <taxon>Eggerthella</taxon>
    </lineage>
</organism>
<accession>A0A6L7IRZ5</accession>
<dbReference type="Proteomes" id="UP000478463">
    <property type="component" value="Chromosome"/>
</dbReference>
<proteinExistence type="predicted"/>
<feature type="domain" description="YdhG-like" evidence="1">
    <location>
        <begin position="17"/>
        <end position="106"/>
    </location>
</feature>